<sequence length="182" mass="20838">MKLLCLTLRVASELSVLARVPPEPRTYTFYFVSIIHAYGIEVVLLFNGVEDLKGFKVKQLVPRWSLEELKGFQLCYGSIVLRIERSSSPRSHTPRESLEELKGFNCAMYKGICTSMYTNHLKMSPNSEQNSEFRTKQRHDMPDDNETLAALVKRLTPKKKLESMNKISSQKNKAVGILNKLK</sequence>
<reference evidence="2" key="1">
    <citation type="journal article" date="2023" name="Nat. Plants">
        <title>Single-cell RNA sequencing provides a high-resolution roadmap for understanding the multicellular compartmentation of specialized metabolism.</title>
        <authorList>
            <person name="Sun S."/>
            <person name="Shen X."/>
            <person name="Li Y."/>
            <person name="Li Y."/>
            <person name="Wang S."/>
            <person name="Li R."/>
            <person name="Zhang H."/>
            <person name="Shen G."/>
            <person name="Guo B."/>
            <person name="Wei J."/>
            <person name="Xu J."/>
            <person name="St-Pierre B."/>
            <person name="Chen S."/>
            <person name="Sun C."/>
        </authorList>
    </citation>
    <scope>NUCLEOTIDE SEQUENCE [LARGE SCALE GENOMIC DNA]</scope>
</reference>
<evidence type="ECO:0000313" key="2">
    <source>
        <dbReference type="Proteomes" id="UP001060085"/>
    </source>
</evidence>
<accession>A0ACC0CBT9</accession>
<name>A0ACC0CBT9_CATRO</name>
<dbReference type="Proteomes" id="UP001060085">
    <property type="component" value="Linkage Group LG01"/>
</dbReference>
<protein>
    <submittedName>
        <fullName evidence="1">Uncharacterized protein</fullName>
    </submittedName>
</protein>
<evidence type="ECO:0000313" key="1">
    <source>
        <dbReference type="EMBL" id="KAI5682244.1"/>
    </source>
</evidence>
<comment type="caution">
    <text evidence="1">The sequence shown here is derived from an EMBL/GenBank/DDBJ whole genome shotgun (WGS) entry which is preliminary data.</text>
</comment>
<organism evidence="1 2">
    <name type="scientific">Catharanthus roseus</name>
    <name type="common">Madagascar periwinkle</name>
    <name type="synonym">Vinca rosea</name>
    <dbReference type="NCBI Taxonomy" id="4058"/>
    <lineage>
        <taxon>Eukaryota</taxon>
        <taxon>Viridiplantae</taxon>
        <taxon>Streptophyta</taxon>
        <taxon>Embryophyta</taxon>
        <taxon>Tracheophyta</taxon>
        <taxon>Spermatophyta</taxon>
        <taxon>Magnoliopsida</taxon>
        <taxon>eudicotyledons</taxon>
        <taxon>Gunneridae</taxon>
        <taxon>Pentapetalae</taxon>
        <taxon>asterids</taxon>
        <taxon>lamiids</taxon>
        <taxon>Gentianales</taxon>
        <taxon>Apocynaceae</taxon>
        <taxon>Rauvolfioideae</taxon>
        <taxon>Vinceae</taxon>
        <taxon>Catharanthinae</taxon>
        <taxon>Catharanthus</taxon>
    </lineage>
</organism>
<dbReference type="EMBL" id="CM044701">
    <property type="protein sequence ID" value="KAI5682244.1"/>
    <property type="molecule type" value="Genomic_DNA"/>
</dbReference>
<keyword evidence="2" id="KW-1185">Reference proteome</keyword>
<proteinExistence type="predicted"/>
<gene>
    <name evidence="1" type="ORF">M9H77_03472</name>
</gene>